<feature type="signal peptide" evidence="2">
    <location>
        <begin position="1"/>
        <end position="18"/>
    </location>
</feature>
<feature type="chain" id="PRO_5012136928" evidence="2">
    <location>
        <begin position="19"/>
        <end position="1821"/>
    </location>
</feature>
<dbReference type="GO" id="GO:0004866">
    <property type="term" value="F:endopeptidase inhibitor activity"/>
    <property type="evidence" value="ECO:0007669"/>
    <property type="project" value="InterPro"/>
</dbReference>
<dbReference type="EMBL" id="CP140154">
    <property type="protein sequence ID" value="WQG91516.1"/>
    <property type="molecule type" value="Genomic_DNA"/>
</dbReference>
<dbReference type="SMART" id="SM01360">
    <property type="entry name" value="A2M"/>
    <property type="match status" value="1"/>
</dbReference>
<dbReference type="Gene3D" id="2.60.40.1120">
    <property type="entry name" value="Carboxypeptidase-like, regulatory domain"/>
    <property type="match status" value="1"/>
</dbReference>
<keyword evidence="7" id="KW-1185">Reference proteome</keyword>
<evidence type="ECO:0000313" key="7">
    <source>
        <dbReference type="Proteomes" id="UP001326715"/>
    </source>
</evidence>
<dbReference type="SUPFAM" id="SSF49464">
    <property type="entry name" value="Carboxypeptidase regulatory domain-like"/>
    <property type="match status" value="1"/>
</dbReference>
<dbReference type="STRING" id="1004.SAMN05661012_00756"/>
<dbReference type="InterPro" id="IPR041246">
    <property type="entry name" value="Bact_MG10"/>
</dbReference>
<evidence type="ECO:0000313" key="5">
    <source>
        <dbReference type="EMBL" id="WQG91516.1"/>
    </source>
</evidence>
<dbReference type="Pfam" id="PF13715">
    <property type="entry name" value="CarbopepD_reg_2"/>
    <property type="match status" value="1"/>
</dbReference>
<proteinExistence type="predicted"/>
<protein>
    <submittedName>
        <fullName evidence="4">Alpha-2-macroglobulin family protein</fullName>
    </submittedName>
</protein>
<dbReference type="InterPro" id="IPR051802">
    <property type="entry name" value="YfhM-like"/>
</dbReference>
<evidence type="ECO:0000313" key="4">
    <source>
        <dbReference type="EMBL" id="SFW24977.1"/>
    </source>
</evidence>
<dbReference type="PANTHER" id="PTHR40094:SF1">
    <property type="entry name" value="UBIQUITIN DOMAIN-CONTAINING PROTEIN"/>
    <property type="match status" value="1"/>
</dbReference>
<feature type="region of interest" description="Disordered" evidence="1">
    <location>
        <begin position="1138"/>
        <end position="1166"/>
    </location>
</feature>
<dbReference type="InterPro" id="IPR008969">
    <property type="entry name" value="CarboxyPept-like_regulatory"/>
</dbReference>
<evidence type="ECO:0000313" key="6">
    <source>
        <dbReference type="Proteomes" id="UP000183788"/>
    </source>
</evidence>
<dbReference type="EMBL" id="FPIZ01000002">
    <property type="protein sequence ID" value="SFW24977.1"/>
    <property type="molecule type" value="Genomic_DNA"/>
</dbReference>
<feature type="domain" description="Alpha-2-macroglobulin" evidence="3">
    <location>
        <begin position="1214"/>
        <end position="1304"/>
    </location>
</feature>
<dbReference type="Proteomes" id="UP001326715">
    <property type="component" value="Chromosome"/>
</dbReference>
<dbReference type="Gene3D" id="2.20.130.20">
    <property type="match status" value="1"/>
</dbReference>
<dbReference type="InterPro" id="IPR001599">
    <property type="entry name" value="Macroglobln_a2"/>
</dbReference>
<evidence type="ECO:0000259" key="3">
    <source>
        <dbReference type="SMART" id="SM01360"/>
    </source>
</evidence>
<dbReference type="Gene3D" id="1.50.10.20">
    <property type="match status" value="1"/>
</dbReference>
<sequence length="1821" mass="206924">MKQIFILLLLLSSTQVLAQKGLSGSPQQSTYTYIYRIPDQELLAVYKSKKQRGFSDNFMTQPVDSFITTDNKDNPLPPGNYLLVTANHQTLQRAVRVVHNIFINVLNNNKDFILTLHTPDGKQVNEAEVRMGKRTIPYNKELHAFYLKKYNGNGGLVQVKYQNITNFFRVYPDKRELQNNDNSTGNDQGYLSFSKPKYKPNDTVKLKSFLLDEHLQPLTEALQVRLSAYDGKTDTILAILHPYRPGGYEYQFVMKDSMTLDETYTIALEPINNEPKYRRTSYISNNFYFEEYELQKIKLNASVNKTSTQRHEPVILTLSATDENGLPILDGRLKIIVTPITTPEKYNADHLFLPDTMYNQTIPVEAVGKTIVQLPDSIFPAARFNYIIDCQLLNAENETLSSSLQQVYSDELKKLDVQQKNDSLYINMMVAGKSVPDTATIYEYDEYSTLLGSSHIQIPATIKIQPHIVSYNVTSDTLQQEQKVTLTEDIKCESKRTPDSIYFKVNNPHNIPFWYTIYGNKKIKGRGYGQSLNWQHTSSSKTDYYLQVQYMNGNQIITSQFDEKYQRKKLNVEIKTPATITPGQESNIEIAVSDQQGKPVANADITAYSYTAKFQNAPEIVPYLGKDRPNPNFKNQYYHQEPNPETQNMGLNFAYWSSRMRLDTILWYQFTHPSPVFRYDEAAADSITQIAPFVMEDGYLRNAAIIYIDRLPVYFTGSSQLVYSFRTTPGKHTIEIRTADRLVTIDSFMVHTNVKNFVSINPLQPGQNITVEKQDFVYSSAEADRVNHYFYKVGHNYADKAGYVKQDKNIYFLSPGYSGAKSTVGPLTGKAASLVIPDQFIQSFDPEEGYEFLIAPGLIKQKQTGAVVQTDAYINTRKTDDALDDQVLTPDMIKDYFNVPSHPRLITDGDNSDKSYTGKLEFDIPDDTNNIRFYTLLFRDDETSFIRVFNYNTTLIKGLREGRYRIMFLYNNNRFSMQDSIYIKKDGINYYSLRMQQLLPTTEISAQDSLLIKNRIGFGFEKLRRNINPVRPNVTYPTRLYPTSSFSIRGIVKDKSGIPLPGASVFWKGTNKGTVTDMNGEFKLTGTTGGILKVSYIGYESLEIKAVPKKRYYEFILKEVSNSLMDVVVVGYGASRERDKRKRKTADQEDEHTEDISSKLYGSRAPDNKVLANPGFFNPDNIHNGDQEMLNAAISVESTEAPNPFRLRSHFNDAAFWQPRLATDARGTASFSTVFPDDITNWRVFALVMNDHQQSGQAETSIRSFMPVSANLALPNFAIEGDSINVIGKALNYTSDTLQISRTFAVNDTTHLQRSGALVHSIIDTLAITIPVRDSMRLKYTIDNRDGEQRSIPVFRAGTSADTGFFASLLKDSSLTFAPGLKGPVHVHAEVAILPVLIKEMEYVQNYKYLCNEQLASKLKAYLLEKKAKAYLNQKFEHNKDISTIINRLKKTKHQGMWGWWENTSPSLWISIHVIEALRMAEEAGYTTNINNEILADDLLSMYHSKNNVDSIGCLMLLSQLKAKVDFATMTSEIVARNGYDSLRLLLIKQRENLAVNLKPILAGKQATMFGNAYWGEYSYALFQSSISQTLLVYKLLRATGGYDEMLQKIRGYFLEERKNGQWRNTYESSEILETILPDLLKAEGQGKASLQVNGHTITKFPFDSTITAGNSVAFTKKGGMPVYLTGTQTYWDASPDPVSKSFEVSSRLDQPVLETGKKVTLTVTVNAKADADYVMIEIPVPAGCSYASKPQQWYNNEVHREYEKEMVSIFCSTLYWGQHTFTIELMPRYTGKYILNPAKATMQYFPLFMGRTGIKKVTIQ</sequence>
<keyword evidence="2" id="KW-0732">Signal</keyword>
<reference evidence="4 6" key="1">
    <citation type="submission" date="2016-11" db="EMBL/GenBank/DDBJ databases">
        <authorList>
            <person name="Jaros S."/>
            <person name="Januszkiewicz K."/>
            <person name="Wedrychowicz H."/>
        </authorList>
    </citation>
    <scope>NUCLEOTIDE SEQUENCE [LARGE SCALE GENOMIC DNA]</scope>
    <source>
        <strain evidence="4 6">DSM 784</strain>
    </source>
</reference>
<dbReference type="Proteomes" id="UP000183788">
    <property type="component" value="Unassembled WGS sequence"/>
</dbReference>
<gene>
    <name evidence="4" type="ORF">SAMN05661012_00756</name>
    <name evidence="5" type="ORF">SR876_08385</name>
</gene>
<dbReference type="PANTHER" id="PTHR40094">
    <property type="entry name" value="ALPHA-2-MACROGLOBULIN HOMOLOG"/>
    <property type="match status" value="1"/>
</dbReference>
<organism evidence="4 6">
    <name type="scientific">Chitinophaga sancti</name>
    <dbReference type="NCBI Taxonomy" id="1004"/>
    <lineage>
        <taxon>Bacteria</taxon>
        <taxon>Pseudomonadati</taxon>
        <taxon>Bacteroidota</taxon>
        <taxon>Chitinophagia</taxon>
        <taxon>Chitinophagales</taxon>
        <taxon>Chitinophagaceae</taxon>
        <taxon>Chitinophaga</taxon>
    </lineage>
</organism>
<name>A0A1K1MPG7_9BACT</name>
<evidence type="ECO:0000256" key="2">
    <source>
        <dbReference type="SAM" id="SignalP"/>
    </source>
</evidence>
<dbReference type="SUPFAM" id="SSF48239">
    <property type="entry name" value="Terpenoid cyclases/Protein prenyltransferases"/>
    <property type="match status" value="1"/>
</dbReference>
<dbReference type="Pfam" id="PF00207">
    <property type="entry name" value="A2M"/>
    <property type="match status" value="1"/>
</dbReference>
<dbReference type="Pfam" id="PF17973">
    <property type="entry name" value="bMG10"/>
    <property type="match status" value="1"/>
</dbReference>
<reference evidence="5 7" key="2">
    <citation type="submission" date="2023-11" db="EMBL/GenBank/DDBJ databases">
        <title>MicrobeMod: A computational toolkit for identifying prokaryotic methylation and restriction-modification with nanopore sequencing.</title>
        <authorList>
            <person name="Crits-Christoph A."/>
            <person name="Kang S.C."/>
            <person name="Lee H."/>
            <person name="Ostrov N."/>
        </authorList>
    </citation>
    <scope>NUCLEOTIDE SEQUENCE [LARGE SCALE GENOMIC DNA]</scope>
    <source>
        <strain evidence="5 7">ATCC 23090</strain>
    </source>
</reference>
<accession>A0A1K1MPG7</accession>
<dbReference type="RefSeq" id="WP_072357266.1">
    <property type="nucleotide sequence ID" value="NZ_CP139972.1"/>
</dbReference>
<dbReference type="InterPro" id="IPR008930">
    <property type="entry name" value="Terpenoid_cyclase/PrenylTrfase"/>
</dbReference>
<evidence type="ECO:0000256" key="1">
    <source>
        <dbReference type="SAM" id="MobiDB-lite"/>
    </source>
</evidence>